<organism evidence="4 5">
    <name type="scientific">Ancylobacter oerskovii</name>
    <dbReference type="NCBI Taxonomy" id="459519"/>
    <lineage>
        <taxon>Bacteria</taxon>
        <taxon>Pseudomonadati</taxon>
        <taxon>Pseudomonadota</taxon>
        <taxon>Alphaproteobacteria</taxon>
        <taxon>Hyphomicrobiales</taxon>
        <taxon>Xanthobacteraceae</taxon>
        <taxon>Ancylobacter</taxon>
    </lineage>
</organism>
<keyword evidence="1" id="KW-0732">Signal</keyword>
<feature type="domain" description="DUF1254" evidence="3">
    <location>
        <begin position="66"/>
        <end position="197"/>
    </location>
</feature>
<dbReference type="InterPro" id="IPR010679">
    <property type="entry name" value="DUF1254"/>
</dbReference>
<evidence type="ECO:0000259" key="3">
    <source>
        <dbReference type="Pfam" id="PF06863"/>
    </source>
</evidence>
<protein>
    <submittedName>
        <fullName evidence="4">DUF1254 domain-containing protein</fullName>
    </submittedName>
</protein>
<accession>A0ABW4YWK0</accession>
<dbReference type="Pfam" id="PF06863">
    <property type="entry name" value="DUF1254"/>
    <property type="match status" value="1"/>
</dbReference>
<keyword evidence="5" id="KW-1185">Reference proteome</keyword>
<gene>
    <name evidence="4" type="ORF">ACFSNC_08945</name>
</gene>
<reference evidence="5" key="1">
    <citation type="journal article" date="2019" name="Int. J. Syst. Evol. Microbiol.">
        <title>The Global Catalogue of Microorganisms (GCM) 10K type strain sequencing project: providing services to taxonomists for standard genome sequencing and annotation.</title>
        <authorList>
            <consortium name="The Broad Institute Genomics Platform"/>
            <consortium name="The Broad Institute Genome Sequencing Center for Infectious Disease"/>
            <person name="Wu L."/>
            <person name="Ma J."/>
        </authorList>
    </citation>
    <scope>NUCLEOTIDE SEQUENCE [LARGE SCALE GENOMIC DNA]</scope>
    <source>
        <strain evidence="5">CCM 7435</strain>
    </source>
</reference>
<dbReference type="Gene3D" id="1.10.3360.10">
    <property type="entry name" value="VPA0735-like domain"/>
    <property type="match status" value="1"/>
</dbReference>
<feature type="signal peptide" evidence="1">
    <location>
        <begin position="1"/>
        <end position="22"/>
    </location>
</feature>
<feature type="chain" id="PRO_5046912570" evidence="1">
    <location>
        <begin position="23"/>
        <end position="469"/>
    </location>
</feature>
<proteinExistence type="predicted"/>
<dbReference type="SUPFAM" id="SSF160935">
    <property type="entry name" value="VPA0735-like"/>
    <property type="match status" value="1"/>
</dbReference>
<dbReference type="PANTHER" id="PTHR36509:SF3">
    <property type="entry name" value="SIGNAL PEPTIDE PROTEIN"/>
    <property type="match status" value="1"/>
</dbReference>
<dbReference type="RefSeq" id="WP_213352908.1">
    <property type="nucleotide sequence ID" value="NZ_JAHBGB010000031.1"/>
</dbReference>
<evidence type="ECO:0000313" key="4">
    <source>
        <dbReference type="EMBL" id="MFD2140524.1"/>
    </source>
</evidence>
<dbReference type="Pfam" id="PF06742">
    <property type="entry name" value="DUF1214"/>
    <property type="match status" value="1"/>
</dbReference>
<dbReference type="Gene3D" id="2.60.120.600">
    <property type="entry name" value="Domain of unknown function DUF1214, C-terminal domain"/>
    <property type="match status" value="1"/>
</dbReference>
<dbReference type="Proteomes" id="UP001597299">
    <property type="component" value="Unassembled WGS sequence"/>
</dbReference>
<dbReference type="InterPro" id="IPR037050">
    <property type="entry name" value="DUF1254_sf"/>
</dbReference>
<sequence>MRNLAIISLIIVGSLLSLPAQAQGMDPATRRLVHRRGIEAMIWGMPAVNADLMRQEMLARTTAKPNDVVFWSKPADWKNQTLTPNPDSIYFMSFWDVRGGPIVIEVPPAEGGSIAGNIVDAWQMPLEDAGPEGADQGKGGKYLILPPGYEGTPPEGYIVLPSDTFTGFALLRSNLAGHGEAEIAKSVAYGKQIKVYPLAAAGNPPPTLFVDASDTLFDATIKYDASFFRNLDRVVQTEPWLPRDRVMIDQLRSLGIEKGQAYNPSPAAQAVLNQAGKEAQAWLSEQYDKGFPVMNPGIHWFPAAQTEVIEAVQDGYADIDAYPVDARGVTYTLGFTGIKRIGTAQFYLMTSKDSDGDPFEGSETYRLTVPANVPVRQYWSVTAYDRATHALIKDMPRASIASITAGLGTNPDGSVDVFFGPKAPKGREANWVPTHPNGKFELLFRLYGPQKPLFDGSWKLPDAERIGAR</sequence>
<dbReference type="PANTHER" id="PTHR36509">
    <property type="entry name" value="BLL3101 PROTEIN"/>
    <property type="match status" value="1"/>
</dbReference>
<name>A0ABW4YWK0_9HYPH</name>
<evidence type="ECO:0000259" key="2">
    <source>
        <dbReference type="Pfam" id="PF06742"/>
    </source>
</evidence>
<dbReference type="InterPro" id="IPR037049">
    <property type="entry name" value="DUF1214_C_sf"/>
</dbReference>
<dbReference type="EMBL" id="JBHUHD010000001">
    <property type="protein sequence ID" value="MFD2140524.1"/>
    <property type="molecule type" value="Genomic_DNA"/>
</dbReference>
<dbReference type="InterPro" id="IPR010621">
    <property type="entry name" value="DUF1214"/>
</dbReference>
<evidence type="ECO:0000256" key="1">
    <source>
        <dbReference type="SAM" id="SignalP"/>
    </source>
</evidence>
<evidence type="ECO:0000313" key="5">
    <source>
        <dbReference type="Proteomes" id="UP001597299"/>
    </source>
</evidence>
<dbReference type="Gene3D" id="2.60.40.1610">
    <property type="entry name" value="Domain of unknown function DUF1254"/>
    <property type="match status" value="1"/>
</dbReference>
<feature type="domain" description="DUF1214" evidence="2">
    <location>
        <begin position="345"/>
        <end position="451"/>
    </location>
</feature>
<comment type="caution">
    <text evidence="4">The sequence shown here is derived from an EMBL/GenBank/DDBJ whole genome shotgun (WGS) entry which is preliminary data.</text>
</comment>